<organism evidence="2">
    <name type="scientific">Lygus hesperus</name>
    <name type="common">Western plant bug</name>
    <dbReference type="NCBI Taxonomy" id="30085"/>
    <lineage>
        <taxon>Eukaryota</taxon>
        <taxon>Metazoa</taxon>
        <taxon>Ecdysozoa</taxon>
        <taxon>Arthropoda</taxon>
        <taxon>Hexapoda</taxon>
        <taxon>Insecta</taxon>
        <taxon>Pterygota</taxon>
        <taxon>Neoptera</taxon>
        <taxon>Paraneoptera</taxon>
        <taxon>Hemiptera</taxon>
        <taxon>Heteroptera</taxon>
        <taxon>Panheteroptera</taxon>
        <taxon>Cimicomorpha</taxon>
        <taxon>Miridae</taxon>
        <taxon>Mirini</taxon>
        <taxon>Lygus</taxon>
    </lineage>
</organism>
<evidence type="ECO:0000256" key="1">
    <source>
        <dbReference type="SAM" id="MobiDB-lite"/>
    </source>
</evidence>
<reference evidence="2" key="1">
    <citation type="journal article" date="2014" name="PLoS ONE">
        <title>Transcriptome-Based Identification of ABC Transporters in the Western Tarnished Plant Bug Lygus hesperus.</title>
        <authorList>
            <person name="Hull J.J."/>
            <person name="Chaney K."/>
            <person name="Geib S.M."/>
            <person name="Fabrick J.A."/>
            <person name="Brent C.S."/>
            <person name="Walsh D."/>
            <person name="Lavine L.C."/>
        </authorList>
    </citation>
    <scope>NUCLEOTIDE SEQUENCE</scope>
</reference>
<name>A0A0A9Y900_LYGHE</name>
<accession>A0A0A9Y900</accession>
<gene>
    <name evidence="2" type="primary">RIPL2</name>
    <name evidence="2" type="ORF">CM83_100598</name>
</gene>
<dbReference type="EMBL" id="GBHO01016031">
    <property type="protein sequence ID" value="JAG27573.1"/>
    <property type="molecule type" value="Transcribed_RNA"/>
</dbReference>
<protein>
    <submittedName>
        <fullName evidence="2">Ribosome-inactivating protein PD-L3/PD-L4</fullName>
    </submittedName>
</protein>
<dbReference type="AlphaFoldDB" id="A0A0A9Y900"/>
<sequence>LSAKAAFLLVAVRLIDDVTGRRYVSTNVFKEREKSLNPKPLTFEESLSQFANRAKPEVASSRHENPASSVKMDKNHGQRKSCLKKGVTGRRYKRITTMMAMGIVAVDALEEQKSCFNP</sequence>
<reference evidence="2" key="2">
    <citation type="submission" date="2014-07" db="EMBL/GenBank/DDBJ databases">
        <authorList>
            <person name="Hull J."/>
        </authorList>
    </citation>
    <scope>NUCLEOTIDE SEQUENCE</scope>
</reference>
<feature type="compositionally biased region" description="Basic and acidic residues" evidence="1">
    <location>
        <begin position="54"/>
        <end position="76"/>
    </location>
</feature>
<evidence type="ECO:0000313" key="2">
    <source>
        <dbReference type="EMBL" id="JAG27573.1"/>
    </source>
</evidence>
<proteinExistence type="predicted"/>
<feature type="non-terminal residue" evidence="2">
    <location>
        <position position="1"/>
    </location>
</feature>
<feature type="compositionally biased region" description="Basic residues" evidence="1">
    <location>
        <begin position="77"/>
        <end position="86"/>
    </location>
</feature>
<feature type="region of interest" description="Disordered" evidence="1">
    <location>
        <begin position="54"/>
        <end position="86"/>
    </location>
</feature>